<comment type="caution">
    <text evidence="2">The sequence shown here is derived from an EMBL/GenBank/DDBJ whole genome shotgun (WGS) entry which is preliminary data.</text>
</comment>
<organism evidence="2 3">
    <name type="scientific">Molorchus minor</name>
    <dbReference type="NCBI Taxonomy" id="1323400"/>
    <lineage>
        <taxon>Eukaryota</taxon>
        <taxon>Metazoa</taxon>
        <taxon>Ecdysozoa</taxon>
        <taxon>Arthropoda</taxon>
        <taxon>Hexapoda</taxon>
        <taxon>Insecta</taxon>
        <taxon>Pterygota</taxon>
        <taxon>Neoptera</taxon>
        <taxon>Endopterygota</taxon>
        <taxon>Coleoptera</taxon>
        <taxon>Polyphaga</taxon>
        <taxon>Cucujiformia</taxon>
        <taxon>Chrysomeloidea</taxon>
        <taxon>Cerambycidae</taxon>
        <taxon>Lamiinae</taxon>
        <taxon>Monochamini</taxon>
        <taxon>Molorchus</taxon>
    </lineage>
</organism>
<accession>A0ABQ9J857</accession>
<reference evidence="2" key="1">
    <citation type="journal article" date="2023" name="Insect Mol. Biol.">
        <title>Genome sequencing provides insights into the evolution of gene families encoding plant cell wall-degrading enzymes in longhorned beetles.</title>
        <authorList>
            <person name="Shin N.R."/>
            <person name="Okamura Y."/>
            <person name="Kirsch R."/>
            <person name="Pauchet Y."/>
        </authorList>
    </citation>
    <scope>NUCLEOTIDE SEQUENCE</scope>
    <source>
        <strain evidence="2">MMC_N1</strain>
    </source>
</reference>
<feature type="region of interest" description="Disordered" evidence="1">
    <location>
        <begin position="112"/>
        <end position="131"/>
    </location>
</feature>
<evidence type="ECO:0000256" key="1">
    <source>
        <dbReference type="SAM" id="MobiDB-lite"/>
    </source>
</evidence>
<keyword evidence="3" id="KW-1185">Reference proteome</keyword>
<evidence type="ECO:0000313" key="2">
    <source>
        <dbReference type="EMBL" id="KAJ8974186.1"/>
    </source>
</evidence>
<sequence>MCELQWDALAEIYLTNQDNTREIVCLCSRVFIRNGNNSDFISDSTSDSTNKNEESTEYSVLREQNSLTLSKVKTELNSSNINSKLHNCTALSGITYLSATDHHSSASQMNDSSYHTCQSTQGEESECNTSPISRKVSSRCGLYKIRTERERKRKYRSPSPTRSRKAYLKTGLTGEMEILRVDSTSSPKGVTFSTPVPLERPSKLKSTRFEVAKKLFSNGKQ</sequence>
<name>A0ABQ9J857_9CUCU</name>
<proteinExistence type="predicted"/>
<evidence type="ECO:0000313" key="3">
    <source>
        <dbReference type="Proteomes" id="UP001162164"/>
    </source>
</evidence>
<dbReference type="EMBL" id="JAPWTJ010001039">
    <property type="protein sequence ID" value="KAJ8974186.1"/>
    <property type="molecule type" value="Genomic_DNA"/>
</dbReference>
<gene>
    <name evidence="2" type="ORF">NQ317_004865</name>
</gene>
<dbReference type="Proteomes" id="UP001162164">
    <property type="component" value="Unassembled WGS sequence"/>
</dbReference>
<protein>
    <submittedName>
        <fullName evidence="2">Uncharacterized protein</fullName>
    </submittedName>
</protein>